<dbReference type="InterPro" id="IPR023346">
    <property type="entry name" value="Lysozyme-like_dom_sf"/>
</dbReference>
<feature type="domain" description="LysM" evidence="2">
    <location>
        <begin position="320"/>
        <end position="363"/>
    </location>
</feature>
<dbReference type="SUPFAM" id="SSF53955">
    <property type="entry name" value="Lysozyme-like"/>
    <property type="match status" value="1"/>
</dbReference>
<dbReference type="SUPFAM" id="SSF54106">
    <property type="entry name" value="LysM domain"/>
    <property type="match status" value="1"/>
</dbReference>
<protein>
    <submittedName>
        <fullName evidence="3">Lytic transglycosylase catalytic</fullName>
    </submittedName>
</protein>
<sequence>MNFPWTVAAALLIGLTVSTVGVSAKAHKTEVSIHSSKTTLTETLVKERLSKLSLPIETKTNEAVMSRIRQYVVTGKKETELVIGRSNLYFSVFEHYLNAYGLPEELKYLSVIESGLQPQVRSAVGASGIWQLMPVAARHYGLQMGGGVDERLDLHRSTEAAVKMLKYLHDELGDWTLVLAAYNSGIGTIKSAVRKAGTRNYSKVSNFLPHETRRYVPAYLATAYVMNFYQQHGLQPIIPSYYSADARVVRIYRNLSFGQIARITGVKTSLLAALNPSFTGGIIPRSVKGNLLMLPNGESSALLRSYLDNGLKNPEGTMKTPYVATKGDDLAKIATLFNTTVENLVKWNDIREGKIVINQELVLFLPKAFFIKRA</sequence>
<dbReference type="RefSeq" id="WP_013764561.1">
    <property type="nucleotide sequence ID" value="NC_015510.1"/>
</dbReference>
<reference evidence="3 4" key="1">
    <citation type="journal article" date="2011" name="Stand. Genomic Sci.">
        <title>Complete genome sequence of Haliscomenobacter hydrossis type strain (O).</title>
        <authorList>
            <consortium name="US DOE Joint Genome Institute (JGI-PGF)"/>
            <person name="Daligault H."/>
            <person name="Lapidus A."/>
            <person name="Zeytun A."/>
            <person name="Nolan M."/>
            <person name="Lucas S."/>
            <person name="Del Rio T.G."/>
            <person name="Tice H."/>
            <person name="Cheng J.F."/>
            <person name="Tapia R."/>
            <person name="Han C."/>
            <person name="Goodwin L."/>
            <person name="Pitluck S."/>
            <person name="Liolios K."/>
            <person name="Pagani I."/>
            <person name="Ivanova N."/>
            <person name="Huntemann M."/>
            <person name="Mavromatis K."/>
            <person name="Mikhailova N."/>
            <person name="Pati A."/>
            <person name="Chen A."/>
            <person name="Palaniappan K."/>
            <person name="Land M."/>
            <person name="Hauser L."/>
            <person name="Brambilla E.M."/>
            <person name="Rohde M."/>
            <person name="Verbarg S."/>
            <person name="Goker M."/>
            <person name="Bristow J."/>
            <person name="Eisen J.A."/>
            <person name="Markowitz V."/>
            <person name="Hugenholtz P."/>
            <person name="Kyrpides N.C."/>
            <person name="Klenk H.P."/>
            <person name="Woyke T."/>
        </authorList>
    </citation>
    <scope>NUCLEOTIDE SEQUENCE [LARGE SCALE GENOMIC DNA]</scope>
    <source>
        <strain evidence="4">ATCC 27775 / DSM 1100 / LMG 10767 / O</strain>
    </source>
</reference>
<dbReference type="SMART" id="SM00257">
    <property type="entry name" value="LysM"/>
    <property type="match status" value="1"/>
</dbReference>
<dbReference type="KEGG" id="hhy:Halhy_2123"/>
<dbReference type="CDD" id="cd00118">
    <property type="entry name" value="LysM"/>
    <property type="match status" value="1"/>
</dbReference>
<dbReference type="PANTHER" id="PTHR37423">
    <property type="entry name" value="SOLUBLE LYTIC MUREIN TRANSGLYCOSYLASE-RELATED"/>
    <property type="match status" value="1"/>
</dbReference>
<evidence type="ECO:0000313" key="4">
    <source>
        <dbReference type="Proteomes" id="UP000008461"/>
    </source>
</evidence>
<dbReference type="eggNOG" id="COG0741">
    <property type="taxonomic scope" value="Bacteria"/>
</dbReference>
<dbReference type="Pfam" id="PF01476">
    <property type="entry name" value="LysM"/>
    <property type="match status" value="1"/>
</dbReference>
<dbReference type="PANTHER" id="PTHR37423:SF2">
    <property type="entry name" value="MEMBRANE-BOUND LYTIC MUREIN TRANSGLYCOSYLASE C"/>
    <property type="match status" value="1"/>
</dbReference>
<dbReference type="PROSITE" id="PS00922">
    <property type="entry name" value="TRANSGLYCOSYLASE"/>
    <property type="match status" value="1"/>
</dbReference>
<dbReference type="STRING" id="760192.Halhy_2123"/>
<comment type="similarity">
    <text evidence="1">Belongs to the transglycosylase Slt family.</text>
</comment>
<dbReference type="OrthoDB" id="9815002at2"/>
<dbReference type="InterPro" id="IPR036779">
    <property type="entry name" value="LysM_dom_sf"/>
</dbReference>
<evidence type="ECO:0000313" key="3">
    <source>
        <dbReference type="EMBL" id="AEE50008.1"/>
    </source>
</evidence>
<gene>
    <name evidence="3" type="ordered locus">Halhy_2123</name>
</gene>
<dbReference type="GO" id="GO:0008933">
    <property type="term" value="F:peptidoglycan lytic transglycosylase activity"/>
    <property type="evidence" value="ECO:0007669"/>
    <property type="project" value="InterPro"/>
</dbReference>
<accession>F4KRQ4</accession>
<keyword evidence="4" id="KW-1185">Reference proteome</keyword>
<reference key="2">
    <citation type="submission" date="2011-04" db="EMBL/GenBank/DDBJ databases">
        <title>Complete sequence of chromosome of Haliscomenobacter hydrossis DSM 1100.</title>
        <authorList>
            <consortium name="US DOE Joint Genome Institute (JGI-PGF)"/>
            <person name="Lucas S."/>
            <person name="Han J."/>
            <person name="Lapidus A."/>
            <person name="Bruce D."/>
            <person name="Goodwin L."/>
            <person name="Pitluck S."/>
            <person name="Peters L."/>
            <person name="Kyrpides N."/>
            <person name="Mavromatis K."/>
            <person name="Ivanova N."/>
            <person name="Ovchinnikova G."/>
            <person name="Pagani I."/>
            <person name="Daligault H."/>
            <person name="Detter J.C."/>
            <person name="Han C."/>
            <person name="Land M."/>
            <person name="Hauser L."/>
            <person name="Markowitz V."/>
            <person name="Cheng J.-F."/>
            <person name="Hugenholtz P."/>
            <person name="Woyke T."/>
            <person name="Wu D."/>
            <person name="Verbarg S."/>
            <person name="Frueling A."/>
            <person name="Brambilla E."/>
            <person name="Klenk H.-P."/>
            <person name="Eisen J.A."/>
        </authorList>
    </citation>
    <scope>NUCLEOTIDE SEQUENCE</scope>
    <source>
        <strain>DSM 1100</strain>
    </source>
</reference>
<dbReference type="Gene3D" id="3.10.350.10">
    <property type="entry name" value="LysM domain"/>
    <property type="match status" value="1"/>
</dbReference>
<dbReference type="eggNOG" id="COG1388">
    <property type="taxonomic scope" value="Bacteria"/>
</dbReference>
<dbReference type="CDD" id="cd16894">
    <property type="entry name" value="MltD-like"/>
    <property type="match status" value="1"/>
</dbReference>
<organism evidence="3 4">
    <name type="scientific">Haliscomenobacter hydrossis (strain ATCC 27775 / DSM 1100 / LMG 10767 / O)</name>
    <dbReference type="NCBI Taxonomy" id="760192"/>
    <lineage>
        <taxon>Bacteria</taxon>
        <taxon>Pseudomonadati</taxon>
        <taxon>Bacteroidota</taxon>
        <taxon>Saprospiria</taxon>
        <taxon>Saprospirales</taxon>
        <taxon>Haliscomenobacteraceae</taxon>
        <taxon>Haliscomenobacter</taxon>
    </lineage>
</organism>
<dbReference type="InterPro" id="IPR008258">
    <property type="entry name" value="Transglycosylase_SLT_dom_1"/>
</dbReference>
<dbReference type="Pfam" id="PF01464">
    <property type="entry name" value="SLT"/>
    <property type="match status" value="1"/>
</dbReference>
<proteinExistence type="inferred from homology"/>
<name>F4KRQ4_HALH1</name>
<evidence type="ECO:0000256" key="1">
    <source>
        <dbReference type="ARBA" id="ARBA00007734"/>
    </source>
</evidence>
<dbReference type="Gene3D" id="1.10.530.10">
    <property type="match status" value="1"/>
</dbReference>
<dbReference type="GO" id="GO:0000270">
    <property type="term" value="P:peptidoglycan metabolic process"/>
    <property type="evidence" value="ECO:0007669"/>
    <property type="project" value="InterPro"/>
</dbReference>
<dbReference type="HOGENOM" id="CLU_009520_1_1_10"/>
<dbReference type="InterPro" id="IPR018392">
    <property type="entry name" value="LysM"/>
</dbReference>
<dbReference type="Proteomes" id="UP000008461">
    <property type="component" value="Chromosome"/>
</dbReference>
<dbReference type="EMBL" id="CP002691">
    <property type="protein sequence ID" value="AEE50008.1"/>
    <property type="molecule type" value="Genomic_DNA"/>
</dbReference>
<dbReference type="AlphaFoldDB" id="F4KRQ4"/>
<evidence type="ECO:0000259" key="2">
    <source>
        <dbReference type="PROSITE" id="PS51782"/>
    </source>
</evidence>
<dbReference type="PROSITE" id="PS51782">
    <property type="entry name" value="LYSM"/>
    <property type="match status" value="1"/>
</dbReference>
<dbReference type="InterPro" id="IPR000189">
    <property type="entry name" value="Transglyc_AS"/>
</dbReference>
<dbReference type="GO" id="GO:0016020">
    <property type="term" value="C:membrane"/>
    <property type="evidence" value="ECO:0007669"/>
    <property type="project" value="InterPro"/>
</dbReference>